<reference evidence="2" key="1">
    <citation type="submission" date="2016-11" db="UniProtKB">
        <authorList>
            <consortium name="WormBaseParasite"/>
        </authorList>
    </citation>
    <scope>IDENTIFICATION</scope>
</reference>
<sequence>MRGAAASSPEMRDAAASSLEMRGSTATYGVNDSLELQHIALPYALEDKQNEDPSFETALLRETMKKIIVLLLN</sequence>
<dbReference type="AlphaFoldDB" id="A0A1I8AXQ7"/>
<evidence type="ECO:0000313" key="1">
    <source>
        <dbReference type="Proteomes" id="UP000095281"/>
    </source>
</evidence>
<accession>A0A1I8AXQ7</accession>
<evidence type="ECO:0000313" key="2">
    <source>
        <dbReference type="WBParaSite" id="MhA1_Contig0.frz3.gene60"/>
    </source>
</evidence>
<protein>
    <submittedName>
        <fullName evidence="2">Uncharacterized protein</fullName>
    </submittedName>
</protein>
<dbReference type="Proteomes" id="UP000095281">
    <property type="component" value="Unplaced"/>
</dbReference>
<proteinExistence type="predicted"/>
<keyword evidence="1" id="KW-1185">Reference proteome</keyword>
<organism evidence="1 2">
    <name type="scientific">Meloidogyne hapla</name>
    <name type="common">Root-knot nematode worm</name>
    <dbReference type="NCBI Taxonomy" id="6305"/>
    <lineage>
        <taxon>Eukaryota</taxon>
        <taxon>Metazoa</taxon>
        <taxon>Ecdysozoa</taxon>
        <taxon>Nematoda</taxon>
        <taxon>Chromadorea</taxon>
        <taxon>Rhabditida</taxon>
        <taxon>Tylenchina</taxon>
        <taxon>Tylenchomorpha</taxon>
        <taxon>Tylenchoidea</taxon>
        <taxon>Meloidogynidae</taxon>
        <taxon>Meloidogyninae</taxon>
        <taxon>Meloidogyne</taxon>
    </lineage>
</organism>
<name>A0A1I8AXQ7_MELHA</name>
<dbReference type="WBParaSite" id="MhA1_Contig0.frz3.gene60">
    <property type="protein sequence ID" value="MhA1_Contig0.frz3.gene60"/>
    <property type="gene ID" value="MhA1_Contig0.frz3.gene60"/>
</dbReference>